<accession>A0A6I4TCG1</accession>
<proteinExistence type="predicted"/>
<sequence length="127" mass="13674">MPIEAANQAPALALLDKLEAMLARPPIDITTHPQLEEARTRNLRAQRMYAVSRAGNSDVRQGPDSINPAMMVAHLARMAGGAALAIADVCFEPDLHQQAVAAWHRWSDALFAQWQLLPATVTGPSGA</sequence>
<keyword evidence="2" id="KW-1185">Reference proteome</keyword>
<reference evidence="1 2" key="1">
    <citation type="submission" date="2019-12" db="EMBL/GenBank/DDBJ databases">
        <title>Genomic-based taxomic classification of the family Erythrobacteraceae.</title>
        <authorList>
            <person name="Xu L."/>
        </authorList>
    </citation>
    <scope>NUCLEOTIDE SEQUENCE [LARGE SCALE GENOMIC DNA]</scope>
    <source>
        <strain evidence="1 2">100921-2</strain>
    </source>
</reference>
<dbReference type="Proteomes" id="UP000439522">
    <property type="component" value="Unassembled WGS sequence"/>
</dbReference>
<organism evidence="1 2">
    <name type="scientific">Tsuneonella aeria</name>
    <dbReference type="NCBI Taxonomy" id="1837929"/>
    <lineage>
        <taxon>Bacteria</taxon>
        <taxon>Pseudomonadati</taxon>
        <taxon>Pseudomonadota</taxon>
        <taxon>Alphaproteobacteria</taxon>
        <taxon>Sphingomonadales</taxon>
        <taxon>Erythrobacteraceae</taxon>
        <taxon>Tsuneonella</taxon>
    </lineage>
</organism>
<protein>
    <submittedName>
        <fullName evidence="1">Uncharacterized protein</fullName>
    </submittedName>
</protein>
<evidence type="ECO:0000313" key="1">
    <source>
        <dbReference type="EMBL" id="MXO74743.1"/>
    </source>
</evidence>
<gene>
    <name evidence="1" type="ORF">GRI40_05850</name>
</gene>
<dbReference type="AlphaFoldDB" id="A0A6I4TCG1"/>
<evidence type="ECO:0000313" key="2">
    <source>
        <dbReference type="Proteomes" id="UP000439522"/>
    </source>
</evidence>
<comment type="caution">
    <text evidence="1">The sequence shown here is derived from an EMBL/GenBank/DDBJ whole genome shotgun (WGS) entry which is preliminary data.</text>
</comment>
<name>A0A6I4TCG1_9SPHN</name>
<dbReference type="RefSeq" id="WP_160610475.1">
    <property type="nucleotide sequence ID" value="NZ_WTZA01000001.1"/>
</dbReference>
<dbReference type="EMBL" id="WTZA01000001">
    <property type="protein sequence ID" value="MXO74743.1"/>
    <property type="molecule type" value="Genomic_DNA"/>
</dbReference>